<evidence type="ECO:0000256" key="1">
    <source>
        <dbReference type="SAM" id="MobiDB-lite"/>
    </source>
</evidence>
<protein>
    <submittedName>
        <fullName evidence="2">Uncharacterized protein</fullName>
    </submittedName>
</protein>
<name>A0AAE0YD73_9GAST</name>
<evidence type="ECO:0000313" key="2">
    <source>
        <dbReference type="EMBL" id="KAK3741043.1"/>
    </source>
</evidence>
<feature type="region of interest" description="Disordered" evidence="1">
    <location>
        <begin position="63"/>
        <end position="85"/>
    </location>
</feature>
<feature type="compositionally biased region" description="Polar residues" evidence="1">
    <location>
        <begin position="72"/>
        <end position="81"/>
    </location>
</feature>
<gene>
    <name evidence="2" type="ORF">RRG08_005733</name>
</gene>
<reference evidence="2" key="1">
    <citation type="journal article" date="2023" name="G3 (Bethesda)">
        <title>A reference genome for the long-term kleptoplast-retaining sea slug Elysia crispata morphotype clarki.</title>
        <authorList>
            <person name="Eastman K.E."/>
            <person name="Pendleton A.L."/>
            <person name="Shaikh M.A."/>
            <person name="Suttiyut T."/>
            <person name="Ogas R."/>
            <person name="Tomko P."/>
            <person name="Gavelis G."/>
            <person name="Widhalm J.R."/>
            <person name="Wisecaver J.H."/>
        </authorList>
    </citation>
    <scope>NUCLEOTIDE SEQUENCE</scope>
    <source>
        <strain evidence="2">ECLA1</strain>
    </source>
</reference>
<accession>A0AAE0YD73</accession>
<keyword evidence="3" id="KW-1185">Reference proteome</keyword>
<evidence type="ECO:0000313" key="3">
    <source>
        <dbReference type="Proteomes" id="UP001283361"/>
    </source>
</evidence>
<proteinExistence type="predicted"/>
<dbReference type="EMBL" id="JAWDGP010006450">
    <property type="protein sequence ID" value="KAK3741043.1"/>
    <property type="molecule type" value="Genomic_DNA"/>
</dbReference>
<dbReference type="Proteomes" id="UP001283361">
    <property type="component" value="Unassembled WGS sequence"/>
</dbReference>
<organism evidence="2 3">
    <name type="scientific">Elysia crispata</name>
    <name type="common">lettuce slug</name>
    <dbReference type="NCBI Taxonomy" id="231223"/>
    <lineage>
        <taxon>Eukaryota</taxon>
        <taxon>Metazoa</taxon>
        <taxon>Spiralia</taxon>
        <taxon>Lophotrochozoa</taxon>
        <taxon>Mollusca</taxon>
        <taxon>Gastropoda</taxon>
        <taxon>Heterobranchia</taxon>
        <taxon>Euthyneura</taxon>
        <taxon>Panpulmonata</taxon>
        <taxon>Sacoglossa</taxon>
        <taxon>Placobranchoidea</taxon>
        <taxon>Plakobranchidae</taxon>
        <taxon>Elysia</taxon>
    </lineage>
</organism>
<sequence length="139" mass="15053">MQVQSMLAVAGNQKAGIKSYPGLGSSIAATQSKEIKSLGLMGARSLLLVDTLGWRNLSEGEVRTSRARPAGTNHSQQQGNGTHCRRNYWGGEDDLLEDQNYFKVEPGDLKIVCTATVLWDTQLLNTATSKDRTGKMTPG</sequence>
<comment type="caution">
    <text evidence="2">The sequence shown here is derived from an EMBL/GenBank/DDBJ whole genome shotgun (WGS) entry which is preliminary data.</text>
</comment>
<dbReference type="AlphaFoldDB" id="A0AAE0YD73"/>